<evidence type="ECO:0000313" key="1">
    <source>
        <dbReference type="EMBL" id="MDQ0515307.1"/>
    </source>
</evidence>
<keyword evidence="2" id="KW-1185">Reference proteome</keyword>
<dbReference type="Proteomes" id="UP001223743">
    <property type="component" value="Unassembled WGS sequence"/>
</dbReference>
<gene>
    <name evidence="1" type="ORF">QO015_000920</name>
</gene>
<proteinExistence type="predicted"/>
<accession>A0ABU0M2X6</accession>
<dbReference type="EMBL" id="JAUSWJ010000001">
    <property type="protein sequence ID" value="MDQ0515307.1"/>
    <property type="molecule type" value="Genomic_DNA"/>
</dbReference>
<protein>
    <submittedName>
        <fullName evidence="1">Uncharacterized protein</fullName>
    </submittedName>
</protein>
<organism evidence="1 2">
    <name type="scientific">Kaistia geumhonensis</name>
    <dbReference type="NCBI Taxonomy" id="410839"/>
    <lineage>
        <taxon>Bacteria</taxon>
        <taxon>Pseudomonadati</taxon>
        <taxon>Pseudomonadota</taxon>
        <taxon>Alphaproteobacteria</taxon>
        <taxon>Hyphomicrobiales</taxon>
        <taxon>Kaistiaceae</taxon>
        <taxon>Kaistia</taxon>
    </lineage>
</organism>
<name>A0ABU0M2X6_9HYPH</name>
<evidence type="ECO:0000313" key="2">
    <source>
        <dbReference type="Proteomes" id="UP001223743"/>
    </source>
</evidence>
<sequence length="32" mass="3528">MTTICSVMDFDGWLGTMLAVMKRVEGQSPPLL</sequence>
<comment type="caution">
    <text evidence="1">The sequence shown here is derived from an EMBL/GenBank/DDBJ whole genome shotgun (WGS) entry which is preliminary data.</text>
</comment>
<reference evidence="1 2" key="1">
    <citation type="submission" date="2023-07" db="EMBL/GenBank/DDBJ databases">
        <title>Genomic Encyclopedia of Type Strains, Phase IV (KMG-IV): sequencing the most valuable type-strain genomes for metagenomic binning, comparative biology and taxonomic classification.</title>
        <authorList>
            <person name="Goeker M."/>
        </authorList>
    </citation>
    <scope>NUCLEOTIDE SEQUENCE [LARGE SCALE GENOMIC DNA]</scope>
    <source>
        <strain evidence="1 2">B1-1</strain>
    </source>
</reference>